<feature type="compositionally biased region" description="Low complexity" evidence="1">
    <location>
        <begin position="130"/>
        <end position="161"/>
    </location>
</feature>
<name>A0A5C6NEM7_9TELE</name>
<dbReference type="AlphaFoldDB" id="A0A5C6NEM7"/>
<organism evidence="2 3">
    <name type="scientific">Takifugu flavidus</name>
    <name type="common">sansaifugu</name>
    <dbReference type="NCBI Taxonomy" id="433684"/>
    <lineage>
        <taxon>Eukaryota</taxon>
        <taxon>Metazoa</taxon>
        <taxon>Chordata</taxon>
        <taxon>Craniata</taxon>
        <taxon>Vertebrata</taxon>
        <taxon>Euteleostomi</taxon>
        <taxon>Actinopterygii</taxon>
        <taxon>Neopterygii</taxon>
        <taxon>Teleostei</taxon>
        <taxon>Neoteleostei</taxon>
        <taxon>Acanthomorphata</taxon>
        <taxon>Eupercaria</taxon>
        <taxon>Tetraodontiformes</taxon>
        <taxon>Tetradontoidea</taxon>
        <taxon>Tetraodontidae</taxon>
        <taxon>Takifugu</taxon>
    </lineage>
</organism>
<feature type="compositionally biased region" description="Basic and acidic residues" evidence="1">
    <location>
        <begin position="111"/>
        <end position="129"/>
    </location>
</feature>
<keyword evidence="3" id="KW-1185">Reference proteome</keyword>
<sequence>MKQNSKRRTGETSSEDVSMEELEAKTSPSVLILHGDEDNRKWFRSTAPVREEELPSSTEKHRVARLSRLSSSPSVSVFHVVCFLSVLVSSDARMHTLPVVEGAKEKKRRQQQKEPLKDERRSGRQEHEVQLSAGSSAAAGIPSAAPSAPSLQQLQLQLTSR</sequence>
<feature type="region of interest" description="Disordered" evidence="1">
    <location>
        <begin position="99"/>
        <end position="161"/>
    </location>
</feature>
<proteinExistence type="predicted"/>
<reference evidence="2 3" key="1">
    <citation type="submission" date="2019-04" db="EMBL/GenBank/DDBJ databases">
        <title>Chromosome genome assembly for Takifugu flavidus.</title>
        <authorList>
            <person name="Xiao S."/>
        </authorList>
    </citation>
    <scope>NUCLEOTIDE SEQUENCE [LARGE SCALE GENOMIC DNA]</scope>
    <source>
        <strain evidence="2">HTHZ2018</strain>
        <tissue evidence="2">Muscle</tissue>
    </source>
</reference>
<dbReference type="Proteomes" id="UP000324091">
    <property type="component" value="Chromosome 21"/>
</dbReference>
<evidence type="ECO:0000313" key="2">
    <source>
        <dbReference type="EMBL" id="TWW65952.1"/>
    </source>
</evidence>
<protein>
    <submittedName>
        <fullName evidence="2">Uncharacterized protein</fullName>
    </submittedName>
</protein>
<evidence type="ECO:0000313" key="3">
    <source>
        <dbReference type="Proteomes" id="UP000324091"/>
    </source>
</evidence>
<accession>A0A5C6NEM7</accession>
<gene>
    <name evidence="2" type="ORF">D4764_21G0008520</name>
</gene>
<dbReference type="EMBL" id="RHFK02000014">
    <property type="protein sequence ID" value="TWW65952.1"/>
    <property type="molecule type" value="Genomic_DNA"/>
</dbReference>
<feature type="region of interest" description="Disordered" evidence="1">
    <location>
        <begin position="1"/>
        <end position="31"/>
    </location>
</feature>
<comment type="caution">
    <text evidence="2">The sequence shown here is derived from an EMBL/GenBank/DDBJ whole genome shotgun (WGS) entry which is preliminary data.</text>
</comment>
<evidence type="ECO:0000256" key="1">
    <source>
        <dbReference type="SAM" id="MobiDB-lite"/>
    </source>
</evidence>